<dbReference type="eggNOG" id="COG0747">
    <property type="taxonomic scope" value="Bacteria"/>
</dbReference>
<dbReference type="SUPFAM" id="SSF53850">
    <property type="entry name" value="Periplasmic binding protein-like II"/>
    <property type="match status" value="1"/>
</dbReference>
<feature type="chain" id="PRO_5012256777" evidence="3">
    <location>
        <begin position="34"/>
        <end position="650"/>
    </location>
</feature>
<dbReference type="GO" id="GO:0030288">
    <property type="term" value="C:outer membrane-bounded periplasmic space"/>
    <property type="evidence" value="ECO:0007669"/>
    <property type="project" value="UniProtKB-ARBA"/>
</dbReference>
<dbReference type="Proteomes" id="UP000191135">
    <property type="component" value="Chromosome"/>
</dbReference>
<dbReference type="GO" id="GO:0015833">
    <property type="term" value="P:peptide transport"/>
    <property type="evidence" value="ECO:0007669"/>
    <property type="project" value="TreeGrafter"/>
</dbReference>
<dbReference type="Gene3D" id="3.10.105.10">
    <property type="entry name" value="Dipeptide-binding Protein, Domain 3"/>
    <property type="match status" value="1"/>
</dbReference>
<protein>
    <submittedName>
        <fullName evidence="5">Putative ABC transporter-binding protein</fullName>
    </submittedName>
</protein>
<dbReference type="PANTHER" id="PTHR30290:SF62">
    <property type="entry name" value="OLIGOPEPTIDE ABC TRANSPORTER, PERIPLASMIC OLIGOPEPTIDE-BINDING PROTEIN"/>
    <property type="match status" value="1"/>
</dbReference>
<reference evidence="5 6" key="1">
    <citation type="submission" date="2017-03" db="EMBL/GenBank/DDBJ databases">
        <title>Foreign affairs: Plasmid Transfer between Roseobacters and Rhizobia.</title>
        <authorList>
            <person name="Bartling P."/>
            <person name="Bunk B."/>
            <person name="Overmann J."/>
            <person name="Brinkmann H."/>
            <person name="Petersen J."/>
        </authorList>
    </citation>
    <scope>NUCLEOTIDE SEQUENCE [LARGE SCALE GENOMIC DNA]</scope>
    <source>
        <strain evidence="5 6">MACL11</strain>
    </source>
</reference>
<evidence type="ECO:0000259" key="4">
    <source>
        <dbReference type="Pfam" id="PF00496"/>
    </source>
</evidence>
<dbReference type="InterPro" id="IPR000914">
    <property type="entry name" value="SBP_5_dom"/>
</dbReference>
<dbReference type="InterPro" id="IPR030678">
    <property type="entry name" value="Peptide/Ni-bd"/>
</dbReference>
<dbReference type="GO" id="GO:0043190">
    <property type="term" value="C:ATP-binding cassette (ABC) transporter complex"/>
    <property type="evidence" value="ECO:0007669"/>
    <property type="project" value="InterPro"/>
</dbReference>
<dbReference type="KEGG" id="mmed:Mame_00567"/>
<dbReference type="PANTHER" id="PTHR30290">
    <property type="entry name" value="PERIPLASMIC BINDING COMPONENT OF ABC TRANSPORTER"/>
    <property type="match status" value="1"/>
</dbReference>
<sequence precursor="true">MGTLSRSYLPALRRGRLLHIALATTALSFPAGALQAQMSYSQAPELAERVEAGELPPVEERVGEDPLVIEPIDSIGTYGGELRFGLRGSSDQNHILRMVGHQGLVRWDPTYTEIIPNLASSYEVSNGGRDFTFDLRRGVRWSDGEPFTVEDVAFNVEDLMLNEAFAPVQTRYTLNGDPVAFEVVDEDTVRFSFDEPNGDFLAVLAAPTGQHPVLYSKHYCSQFHPDYNENVDQLIEEAGAPDWQTLFLQNCGDTEVATRWANPDRPTLDTWVIKEPYTGGATRVVLERNPYFWQVDTEGNQLPYIDRLTASVSQDVESLILAAIAGKIDFGLRHLDTPANRPVLAQNREQGDYRMFAAIVSGFNQMMIDLNLTSKDPELREVFNEKDFRIALSLGINRQQIIDTVLLGEGDPWQQGPFEPENPYYNEKLATQYIEYDPERANALLDGLGLERGPDGIRLLPSGKPLAFQIDAIPTYRADWVDMLELVRQQWAEIGVDMSVNPVERTYFYERTSNSNEHDAAVWVGGAAWIPGSDPHQIIPVNHDARWAIGWRDWYLSDGAEGMEPPESVKERFRLYDEARGATDPEERLAIAREAADIAAEEFEVFGIAKAMPTYGIVKNDLGNVPEEMLNWWDLATPTQANPQTWYWKD</sequence>
<keyword evidence="3" id="KW-0732">Signal</keyword>
<evidence type="ECO:0000256" key="2">
    <source>
        <dbReference type="ARBA" id="ARBA00005695"/>
    </source>
</evidence>
<dbReference type="GO" id="GO:1904680">
    <property type="term" value="F:peptide transmembrane transporter activity"/>
    <property type="evidence" value="ECO:0007669"/>
    <property type="project" value="TreeGrafter"/>
</dbReference>
<comment type="subcellular location">
    <subcellularLocation>
        <location evidence="1">Periplasm</location>
    </subcellularLocation>
</comment>
<dbReference type="AlphaFoldDB" id="A0A1U9YX43"/>
<dbReference type="EMBL" id="CP020330">
    <property type="protein sequence ID" value="AQZ49950.1"/>
    <property type="molecule type" value="Genomic_DNA"/>
</dbReference>
<dbReference type="Gene3D" id="3.40.190.10">
    <property type="entry name" value="Periplasmic binding protein-like II"/>
    <property type="match status" value="1"/>
</dbReference>
<evidence type="ECO:0000313" key="6">
    <source>
        <dbReference type="Proteomes" id="UP000191135"/>
    </source>
</evidence>
<evidence type="ECO:0000256" key="3">
    <source>
        <dbReference type="SAM" id="SignalP"/>
    </source>
</evidence>
<gene>
    <name evidence="5" type="ORF">Mame_00567</name>
</gene>
<dbReference type="PIRSF" id="PIRSF002741">
    <property type="entry name" value="MppA"/>
    <property type="match status" value="1"/>
</dbReference>
<dbReference type="STRING" id="1122214.Mame_00567"/>
<accession>A0A1U9YX43</accession>
<comment type="similarity">
    <text evidence="2">Belongs to the bacterial solute-binding protein 5 family.</text>
</comment>
<feature type="domain" description="Solute-binding protein family 5" evidence="4">
    <location>
        <begin position="113"/>
        <end position="532"/>
    </location>
</feature>
<organism evidence="5 6">
    <name type="scientific">Martelella mediterranea DSM 17316</name>
    <dbReference type="NCBI Taxonomy" id="1122214"/>
    <lineage>
        <taxon>Bacteria</taxon>
        <taxon>Pseudomonadati</taxon>
        <taxon>Pseudomonadota</taxon>
        <taxon>Alphaproteobacteria</taxon>
        <taxon>Hyphomicrobiales</taxon>
        <taxon>Aurantimonadaceae</taxon>
        <taxon>Martelella</taxon>
    </lineage>
</organism>
<dbReference type="Pfam" id="PF00496">
    <property type="entry name" value="SBP_bac_5"/>
    <property type="match status" value="1"/>
</dbReference>
<keyword evidence="6" id="KW-1185">Reference proteome</keyword>
<dbReference type="InterPro" id="IPR039424">
    <property type="entry name" value="SBP_5"/>
</dbReference>
<proteinExistence type="inferred from homology"/>
<evidence type="ECO:0000313" key="5">
    <source>
        <dbReference type="EMBL" id="AQZ49950.1"/>
    </source>
</evidence>
<feature type="signal peptide" evidence="3">
    <location>
        <begin position="1"/>
        <end position="33"/>
    </location>
</feature>
<name>A0A1U9YX43_9HYPH</name>
<evidence type="ECO:0000256" key="1">
    <source>
        <dbReference type="ARBA" id="ARBA00004418"/>
    </source>
</evidence>
<dbReference type="CDD" id="cd08500">
    <property type="entry name" value="PBP2_NikA_DppA_OppA_like_4"/>
    <property type="match status" value="1"/>
</dbReference>